<reference evidence="1" key="1">
    <citation type="journal article" date="2013" name="BMC Genomics">
        <title>Unscrambling butterfly oogenesis.</title>
        <authorList>
            <person name="Carter J.M."/>
            <person name="Baker S.C."/>
            <person name="Pink R."/>
            <person name="Carter D.R."/>
            <person name="Collins A."/>
            <person name="Tomlin J."/>
            <person name="Gibbs M."/>
            <person name="Breuker C.J."/>
        </authorList>
    </citation>
    <scope>NUCLEOTIDE SEQUENCE</scope>
    <source>
        <tissue evidence="1">Ovary</tissue>
    </source>
</reference>
<evidence type="ECO:0000313" key="1">
    <source>
        <dbReference type="EMBL" id="JAA87704.1"/>
    </source>
</evidence>
<dbReference type="EMBL" id="GAIX01004856">
    <property type="protein sequence ID" value="JAA87704.1"/>
    <property type="molecule type" value="Transcribed_RNA"/>
</dbReference>
<reference evidence="1" key="2">
    <citation type="submission" date="2013-05" db="EMBL/GenBank/DDBJ databases">
        <authorList>
            <person name="Carter J.-M."/>
            <person name="Baker S.C."/>
            <person name="Pink R."/>
            <person name="Carter D.R.F."/>
            <person name="Collins A."/>
            <person name="Tomlin J."/>
            <person name="Gibbs M."/>
            <person name="Breuker C.J."/>
        </authorList>
    </citation>
    <scope>NUCLEOTIDE SEQUENCE</scope>
    <source>
        <tissue evidence="1">Ovary</tissue>
    </source>
</reference>
<sequence length="123" mass="14043">MIYLIDSVEKATTCGNTNNCGFPILLLDGVLSTLYKSESSIRRRNKSYSPFTITCLYNLVLGTSIRLHSNNYRDLSQKLKHSCSLFEAKVTISNVCKCNAFVYYNYFNRVWFSFLLTALIIGL</sequence>
<proteinExistence type="predicted"/>
<protein>
    <submittedName>
        <fullName evidence="1">Uncharacterized protein</fullName>
    </submittedName>
</protein>
<name>S4PAU8_9NEOP</name>
<organism evidence="1">
    <name type="scientific">Pararge aegeria</name>
    <name type="common">speckled wood butterfly</name>
    <dbReference type="NCBI Taxonomy" id="116150"/>
    <lineage>
        <taxon>Eukaryota</taxon>
        <taxon>Metazoa</taxon>
        <taxon>Ecdysozoa</taxon>
        <taxon>Arthropoda</taxon>
        <taxon>Hexapoda</taxon>
        <taxon>Insecta</taxon>
        <taxon>Pterygota</taxon>
        <taxon>Neoptera</taxon>
        <taxon>Endopterygota</taxon>
        <taxon>Lepidoptera</taxon>
        <taxon>Glossata</taxon>
        <taxon>Ditrysia</taxon>
        <taxon>Papilionoidea</taxon>
        <taxon>Nymphalidae</taxon>
        <taxon>Satyrinae</taxon>
        <taxon>Satyrini</taxon>
        <taxon>Parargina</taxon>
        <taxon>Pararge</taxon>
    </lineage>
</organism>
<dbReference type="AlphaFoldDB" id="S4PAU8"/>
<accession>S4PAU8</accession>